<dbReference type="OrthoDB" id="2353623at2"/>
<dbReference type="STRING" id="1120920.SAMN03080599_03327"/>
<name>A0A1G5S8N3_9FIRM</name>
<dbReference type="Gene3D" id="3.30.1330.30">
    <property type="match status" value="1"/>
</dbReference>
<sequence>MLEIASGYNLRVGVKQSYKAVTSGKAVVLYIAKDAEQHVIRPLVELAAQFSVPIEYIDTMKELGKACKIDVGAATAVLMNQES</sequence>
<evidence type="ECO:0000313" key="3">
    <source>
        <dbReference type="Proteomes" id="UP000199208"/>
    </source>
</evidence>
<accession>A0A1G5S8N3</accession>
<dbReference type="SUPFAM" id="SSF55315">
    <property type="entry name" value="L30e-like"/>
    <property type="match status" value="1"/>
</dbReference>
<dbReference type="InterPro" id="IPR004038">
    <property type="entry name" value="Ribosomal_eL8/eL30/eS12/Gad45"/>
</dbReference>
<dbReference type="RefSeq" id="WP_092593493.1">
    <property type="nucleotide sequence ID" value="NZ_FMWL01000033.1"/>
</dbReference>
<evidence type="ECO:0000259" key="1">
    <source>
        <dbReference type="Pfam" id="PF01248"/>
    </source>
</evidence>
<keyword evidence="2" id="KW-0689">Ribosomal protein</keyword>
<dbReference type="EMBL" id="FMWL01000033">
    <property type="protein sequence ID" value="SCZ82071.1"/>
    <property type="molecule type" value="Genomic_DNA"/>
</dbReference>
<organism evidence="2 3">
    <name type="scientific">Acidaminobacter hydrogenoformans DSM 2784</name>
    <dbReference type="NCBI Taxonomy" id="1120920"/>
    <lineage>
        <taxon>Bacteria</taxon>
        <taxon>Bacillati</taxon>
        <taxon>Bacillota</taxon>
        <taxon>Clostridia</taxon>
        <taxon>Peptostreptococcales</taxon>
        <taxon>Acidaminobacteraceae</taxon>
        <taxon>Acidaminobacter</taxon>
    </lineage>
</organism>
<keyword evidence="3" id="KW-1185">Reference proteome</keyword>
<dbReference type="InterPro" id="IPR029064">
    <property type="entry name" value="Ribosomal_eL30-like_sf"/>
</dbReference>
<dbReference type="GO" id="GO:0005840">
    <property type="term" value="C:ribosome"/>
    <property type="evidence" value="ECO:0007669"/>
    <property type="project" value="UniProtKB-KW"/>
</dbReference>
<reference evidence="2 3" key="1">
    <citation type="submission" date="2016-10" db="EMBL/GenBank/DDBJ databases">
        <authorList>
            <person name="de Groot N.N."/>
        </authorList>
    </citation>
    <scope>NUCLEOTIDE SEQUENCE [LARGE SCALE GENOMIC DNA]</scope>
    <source>
        <strain evidence="2 3">DSM 2784</strain>
    </source>
</reference>
<dbReference type="Pfam" id="PF01248">
    <property type="entry name" value="Ribosomal_L7Ae"/>
    <property type="match status" value="1"/>
</dbReference>
<gene>
    <name evidence="2" type="ORF">SAMN03080599_03327</name>
</gene>
<proteinExistence type="predicted"/>
<dbReference type="AlphaFoldDB" id="A0A1G5S8N3"/>
<evidence type="ECO:0000313" key="2">
    <source>
        <dbReference type="EMBL" id="SCZ82071.1"/>
    </source>
</evidence>
<keyword evidence="2" id="KW-0687">Ribonucleoprotein</keyword>
<protein>
    <submittedName>
        <fullName evidence="2">LSU ribosomal protein L7AE</fullName>
    </submittedName>
</protein>
<dbReference type="Proteomes" id="UP000199208">
    <property type="component" value="Unassembled WGS sequence"/>
</dbReference>
<feature type="domain" description="Ribosomal protein eL8/eL30/eS12/Gadd45" evidence="1">
    <location>
        <begin position="8"/>
        <end position="77"/>
    </location>
</feature>